<feature type="transmembrane region" description="Helical" evidence="6">
    <location>
        <begin position="366"/>
        <end position="386"/>
    </location>
</feature>
<feature type="transmembrane region" description="Helical" evidence="6">
    <location>
        <begin position="424"/>
        <end position="447"/>
    </location>
</feature>
<organism evidence="9 10">
    <name type="scientific">Danxiaibacter flavus</name>
    <dbReference type="NCBI Taxonomy" id="3049108"/>
    <lineage>
        <taxon>Bacteria</taxon>
        <taxon>Pseudomonadati</taxon>
        <taxon>Bacteroidota</taxon>
        <taxon>Chitinophagia</taxon>
        <taxon>Chitinophagales</taxon>
        <taxon>Chitinophagaceae</taxon>
        <taxon>Danxiaibacter</taxon>
    </lineage>
</organism>
<feature type="transmembrane region" description="Helical" evidence="6">
    <location>
        <begin position="483"/>
        <end position="508"/>
    </location>
</feature>
<comment type="subcellular location">
    <subcellularLocation>
        <location evidence="1">Cell membrane</location>
        <topology evidence="1">Multi-pass membrane protein</topology>
    </subcellularLocation>
</comment>
<dbReference type="Pfam" id="PF03772">
    <property type="entry name" value="Competence"/>
    <property type="match status" value="1"/>
</dbReference>
<dbReference type="PANTHER" id="PTHR30619">
    <property type="entry name" value="DNA INTERNALIZATION/COMPETENCE PROTEIN COMEC/REC2"/>
    <property type="match status" value="1"/>
</dbReference>
<evidence type="ECO:0000313" key="9">
    <source>
        <dbReference type="EMBL" id="MEX6690466.1"/>
    </source>
</evidence>
<evidence type="ECO:0000259" key="7">
    <source>
        <dbReference type="Pfam" id="PF03772"/>
    </source>
</evidence>
<dbReference type="InterPro" id="IPR004477">
    <property type="entry name" value="ComEC_N"/>
</dbReference>
<keyword evidence="3 6" id="KW-0812">Transmembrane</keyword>
<dbReference type="Pfam" id="PF13567">
    <property type="entry name" value="DUF4131"/>
    <property type="match status" value="1"/>
</dbReference>
<keyword evidence="10" id="KW-1185">Reference proteome</keyword>
<dbReference type="NCBIfam" id="TIGR00360">
    <property type="entry name" value="ComEC_N-term"/>
    <property type="match status" value="1"/>
</dbReference>
<dbReference type="Proteomes" id="UP001560573">
    <property type="component" value="Unassembled WGS sequence"/>
</dbReference>
<sequence>MDPVNRMLKSAPFLKLLPALIAGILLQWYVQLPFMLLAIALCVCLATLIIFRLLPVHIRFKFRSAIGLTLLFLTVCAGTLTTWYSDARNHATWFWNISAQGEDVLVTVQEPLVSKPSSYKAVCSVEAVKKVNQWMQATGKLIVYFKKDSLSSPIAYGSRVVLHKKVQPIMNSGNPGAFDYKRYCLLQDIAGQVFVTEKDYRILPGNAGSRLSRFLFAMRDNSIRIIKQFIPGNNEQGVAEALLIGYRYDLDKDLVQAYSNTGVVHVIAISGLHLGMIYGLLVWVLSLLPSKNSTRWIKAILILAILWLFTLIAGGAPSILRSAVMFSFIVIGQGISRRTNMYNSLAGSAFCLLVFNPFMLWDVGFLLSYSAVTSIVLFMKPVYNLFNFENKILDKIWQLSAVSLAAQILTLPLVIYYFHQLPLLFLVTNLVVVPLSGFILYGELLLLILSFFPFLVSAAGKLLGFLILMMNNFIIYINQMPFAVWSGLQLTVLQSSLLFTIIIALTIWMLKKSKLILFGALAAILFFFVLRCIDFWQHCQQRNLIVYNIPRHTAIDIVQGRKSTFFSDSLLFKNLLAADFHLKPSRVQQRISPVKNYIVCRNTRFSCAGKSILLINDDKHSYSYGNIAEPDILIISGNPRQDIFTLISKIRPKMVVFDASNPVWKIEKWKKGCDSLHLRFHSVPEQGAFVMDL</sequence>
<feature type="transmembrane region" description="Helical" evidence="6">
    <location>
        <begin position="12"/>
        <end position="30"/>
    </location>
</feature>
<evidence type="ECO:0000259" key="8">
    <source>
        <dbReference type="Pfam" id="PF13567"/>
    </source>
</evidence>
<reference evidence="9 10" key="1">
    <citation type="submission" date="2023-07" db="EMBL/GenBank/DDBJ databases">
        <authorList>
            <person name="Lian W.-H."/>
        </authorList>
    </citation>
    <scope>NUCLEOTIDE SEQUENCE [LARGE SCALE GENOMIC DNA]</scope>
    <source>
        <strain evidence="9 10">SYSU DXS3180</strain>
    </source>
</reference>
<feature type="transmembrane region" description="Helical" evidence="6">
    <location>
        <begin position="342"/>
        <end position="360"/>
    </location>
</feature>
<evidence type="ECO:0000256" key="3">
    <source>
        <dbReference type="ARBA" id="ARBA00022692"/>
    </source>
</evidence>
<feature type="transmembrane region" description="Helical" evidence="6">
    <location>
        <begin position="515"/>
        <end position="536"/>
    </location>
</feature>
<evidence type="ECO:0000256" key="1">
    <source>
        <dbReference type="ARBA" id="ARBA00004651"/>
    </source>
</evidence>
<protein>
    <submittedName>
        <fullName evidence="9">ComEC/Rec2 family competence protein</fullName>
    </submittedName>
</protein>
<feature type="domain" description="DUF4131" evidence="8">
    <location>
        <begin position="31"/>
        <end position="198"/>
    </location>
</feature>
<accession>A0ABV3ZN10</accession>
<feature type="transmembrane region" description="Helical" evidence="6">
    <location>
        <begin position="296"/>
        <end position="313"/>
    </location>
</feature>
<feature type="transmembrane region" description="Helical" evidence="6">
    <location>
        <begin position="454"/>
        <end position="477"/>
    </location>
</feature>
<comment type="caution">
    <text evidence="9">The sequence shown here is derived from an EMBL/GenBank/DDBJ whole genome shotgun (WGS) entry which is preliminary data.</text>
</comment>
<evidence type="ECO:0000256" key="2">
    <source>
        <dbReference type="ARBA" id="ARBA00022475"/>
    </source>
</evidence>
<dbReference type="RefSeq" id="WP_369331878.1">
    <property type="nucleotide sequence ID" value="NZ_JAULBC010000008.1"/>
</dbReference>
<feature type="transmembrane region" description="Helical" evidence="6">
    <location>
        <begin position="398"/>
        <end position="418"/>
    </location>
</feature>
<feature type="domain" description="ComEC/Rec2-related protein" evidence="7">
    <location>
        <begin position="242"/>
        <end position="510"/>
    </location>
</feature>
<keyword evidence="5 6" id="KW-0472">Membrane</keyword>
<evidence type="ECO:0000313" key="10">
    <source>
        <dbReference type="Proteomes" id="UP001560573"/>
    </source>
</evidence>
<keyword evidence="4 6" id="KW-1133">Transmembrane helix</keyword>
<dbReference type="InterPro" id="IPR052159">
    <property type="entry name" value="Competence_DNA_uptake"/>
</dbReference>
<gene>
    <name evidence="9" type="ORF">QTN47_23340</name>
</gene>
<keyword evidence="2" id="KW-1003">Cell membrane</keyword>
<evidence type="ECO:0000256" key="5">
    <source>
        <dbReference type="ARBA" id="ARBA00023136"/>
    </source>
</evidence>
<name>A0ABV3ZN10_9BACT</name>
<dbReference type="PANTHER" id="PTHR30619:SF1">
    <property type="entry name" value="RECOMBINATION PROTEIN 2"/>
    <property type="match status" value="1"/>
</dbReference>
<evidence type="ECO:0000256" key="4">
    <source>
        <dbReference type="ARBA" id="ARBA00022989"/>
    </source>
</evidence>
<proteinExistence type="predicted"/>
<evidence type="ECO:0000256" key="6">
    <source>
        <dbReference type="SAM" id="Phobius"/>
    </source>
</evidence>
<dbReference type="InterPro" id="IPR025405">
    <property type="entry name" value="DUF4131"/>
</dbReference>
<feature type="transmembrane region" description="Helical" evidence="6">
    <location>
        <begin position="262"/>
        <end position="284"/>
    </location>
</feature>
<feature type="transmembrane region" description="Helical" evidence="6">
    <location>
        <begin position="36"/>
        <end position="54"/>
    </location>
</feature>
<dbReference type="EMBL" id="JAULBC010000008">
    <property type="protein sequence ID" value="MEX6690466.1"/>
    <property type="molecule type" value="Genomic_DNA"/>
</dbReference>